<dbReference type="AlphaFoldDB" id="A0A512DL21"/>
<dbReference type="RefSeq" id="WP_044433956.1">
    <property type="nucleotide sequence ID" value="NZ_BJYZ01000005.1"/>
</dbReference>
<dbReference type="OrthoDB" id="9801669at2"/>
<gene>
    <name evidence="5" type="ORF">SAE02_13040</name>
</gene>
<dbReference type="PANTHER" id="PTHR43792">
    <property type="entry name" value="GNAT FAMILY, PUTATIVE (AFU_ORTHOLOGUE AFUA_3G00765)-RELATED-RELATED"/>
    <property type="match status" value="1"/>
</dbReference>
<dbReference type="PROSITE" id="PS51186">
    <property type="entry name" value="GNAT"/>
    <property type="match status" value="1"/>
</dbReference>
<dbReference type="EMBL" id="BJYZ01000005">
    <property type="protein sequence ID" value="GEO37156.1"/>
    <property type="molecule type" value="Genomic_DNA"/>
</dbReference>
<sequence length="196" mass="22563">MIGLLRNGLISPPAVRLDGERVSIRPPLSRDWHEWSDLRERSRTFLAPWEPTWPADALARTAYLRRLRRQIIEWRDDEAYSFLAVDRRTDRVVGGIGLSNIRRGVAQTATLGYWVGEVYARRGYMSEATKLTVDFAFGQLGLHRIEAACLPTNAPSRGLLEKTGFQYEGYARGYLRIDGAWRDHVLYAILRDEWRG</sequence>
<feature type="domain" description="N-acetyltransferase" evidence="4">
    <location>
        <begin position="22"/>
        <end position="192"/>
    </location>
</feature>
<keyword evidence="6" id="KW-1185">Reference proteome</keyword>
<comment type="caution">
    <text evidence="5">The sequence shown here is derived from an EMBL/GenBank/DDBJ whole genome shotgun (WGS) entry which is preliminary data.</text>
</comment>
<evidence type="ECO:0000256" key="3">
    <source>
        <dbReference type="ARBA" id="ARBA00038502"/>
    </source>
</evidence>
<organism evidence="5 6">
    <name type="scientific">Skermanella aerolata</name>
    <dbReference type="NCBI Taxonomy" id="393310"/>
    <lineage>
        <taxon>Bacteria</taxon>
        <taxon>Pseudomonadati</taxon>
        <taxon>Pseudomonadota</taxon>
        <taxon>Alphaproteobacteria</taxon>
        <taxon>Rhodospirillales</taxon>
        <taxon>Azospirillaceae</taxon>
        <taxon>Skermanella</taxon>
    </lineage>
</organism>
<evidence type="ECO:0000256" key="1">
    <source>
        <dbReference type="ARBA" id="ARBA00022679"/>
    </source>
</evidence>
<keyword evidence="2" id="KW-0012">Acyltransferase</keyword>
<dbReference type="Gene3D" id="3.40.630.30">
    <property type="match status" value="1"/>
</dbReference>
<dbReference type="InterPro" id="IPR051531">
    <property type="entry name" value="N-acetyltransferase"/>
</dbReference>
<comment type="similarity">
    <text evidence="3">Belongs to the acetyltransferase family. RimJ subfamily.</text>
</comment>
<protein>
    <submittedName>
        <fullName evidence="5">GCN5 family N-acetyltransferase</fullName>
    </submittedName>
</protein>
<dbReference type="SUPFAM" id="SSF55729">
    <property type="entry name" value="Acyl-CoA N-acyltransferases (Nat)"/>
    <property type="match status" value="1"/>
</dbReference>
<keyword evidence="1 5" id="KW-0808">Transferase</keyword>
<evidence type="ECO:0000259" key="4">
    <source>
        <dbReference type="PROSITE" id="PS51186"/>
    </source>
</evidence>
<evidence type="ECO:0000313" key="5">
    <source>
        <dbReference type="EMBL" id="GEO37156.1"/>
    </source>
</evidence>
<dbReference type="PANTHER" id="PTHR43792:SF8">
    <property type="entry name" value="[RIBOSOMAL PROTEIN US5]-ALANINE N-ACETYLTRANSFERASE"/>
    <property type="match status" value="1"/>
</dbReference>
<dbReference type="Pfam" id="PF13302">
    <property type="entry name" value="Acetyltransf_3"/>
    <property type="match status" value="1"/>
</dbReference>
<name>A0A512DL21_9PROT</name>
<evidence type="ECO:0000256" key="2">
    <source>
        <dbReference type="ARBA" id="ARBA00023315"/>
    </source>
</evidence>
<proteinExistence type="inferred from homology"/>
<reference evidence="5 6" key="1">
    <citation type="submission" date="2019-07" db="EMBL/GenBank/DDBJ databases">
        <title>Whole genome shotgun sequence of Skermanella aerolata NBRC 106429.</title>
        <authorList>
            <person name="Hosoyama A."/>
            <person name="Uohara A."/>
            <person name="Ohji S."/>
            <person name="Ichikawa N."/>
        </authorList>
    </citation>
    <scope>NUCLEOTIDE SEQUENCE [LARGE SCALE GENOMIC DNA]</scope>
    <source>
        <strain evidence="5 6">NBRC 106429</strain>
    </source>
</reference>
<dbReference type="Proteomes" id="UP000321523">
    <property type="component" value="Unassembled WGS sequence"/>
</dbReference>
<accession>A0A512DL21</accession>
<dbReference type="InterPro" id="IPR016181">
    <property type="entry name" value="Acyl_CoA_acyltransferase"/>
</dbReference>
<dbReference type="GO" id="GO:0005737">
    <property type="term" value="C:cytoplasm"/>
    <property type="evidence" value="ECO:0007669"/>
    <property type="project" value="TreeGrafter"/>
</dbReference>
<dbReference type="GO" id="GO:0008999">
    <property type="term" value="F:protein-N-terminal-alanine acetyltransferase activity"/>
    <property type="evidence" value="ECO:0007669"/>
    <property type="project" value="TreeGrafter"/>
</dbReference>
<dbReference type="InterPro" id="IPR000182">
    <property type="entry name" value="GNAT_dom"/>
</dbReference>
<evidence type="ECO:0000313" key="6">
    <source>
        <dbReference type="Proteomes" id="UP000321523"/>
    </source>
</evidence>